<dbReference type="InterPro" id="IPR036388">
    <property type="entry name" value="WH-like_DNA-bd_sf"/>
</dbReference>
<reference evidence="6" key="1">
    <citation type="journal article" date="2019" name="Int. J. Syst. Evol. Microbiol.">
        <title>The Global Catalogue of Microorganisms (GCM) 10K type strain sequencing project: providing services to taxonomists for standard genome sequencing and annotation.</title>
        <authorList>
            <consortium name="The Broad Institute Genomics Platform"/>
            <consortium name="The Broad Institute Genome Sequencing Center for Infectious Disease"/>
            <person name="Wu L."/>
            <person name="Ma J."/>
        </authorList>
    </citation>
    <scope>NUCLEOTIDE SEQUENCE [LARGE SCALE GENOMIC DNA]</scope>
    <source>
        <strain evidence="6">NBRC 110140</strain>
    </source>
</reference>
<evidence type="ECO:0000259" key="4">
    <source>
        <dbReference type="Pfam" id="PF00392"/>
    </source>
</evidence>
<feature type="domain" description="HTH gntR-type" evidence="4">
    <location>
        <begin position="29"/>
        <end position="60"/>
    </location>
</feature>
<dbReference type="Pfam" id="PF00392">
    <property type="entry name" value="GntR"/>
    <property type="match status" value="1"/>
</dbReference>
<dbReference type="EMBL" id="BSNN01000004">
    <property type="protein sequence ID" value="GLQ35184.1"/>
    <property type="molecule type" value="Genomic_DNA"/>
</dbReference>
<organism evidence="5 6">
    <name type="scientific">Amylibacter marinus</name>
    <dbReference type="NCBI Taxonomy" id="1475483"/>
    <lineage>
        <taxon>Bacteria</taxon>
        <taxon>Pseudomonadati</taxon>
        <taxon>Pseudomonadota</taxon>
        <taxon>Alphaproteobacteria</taxon>
        <taxon>Rhodobacterales</taxon>
        <taxon>Paracoccaceae</taxon>
        <taxon>Amylibacter</taxon>
    </lineage>
</organism>
<name>A0ABQ5VV58_9RHOB</name>
<proteinExistence type="predicted"/>
<keyword evidence="6" id="KW-1185">Reference proteome</keyword>
<evidence type="ECO:0000256" key="3">
    <source>
        <dbReference type="ARBA" id="ARBA00023163"/>
    </source>
</evidence>
<dbReference type="SUPFAM" id="SSF46785">
    <property type="entry name" value="Winged helix' DNA-binding domain"/>
    <property type="match status" value="1"/>
</dbReference>
<gene>
    <name evidence="5" type="ORF">GCM10007939_14670</name>
</gene>
<evidence type="ECO:0000313" key="5">
    <source>
        <dbReference type="EMBL" id="GLQ35184.1"/>
    </source>
</evidence>
<evidence type="ECO:0000313" key="6">
    <source>
        <dbReference type="Proteomes" id="UP001156694"/>
    </source>
</evidence>
<dbReference type="Gene3D" id="1.10.10.10">
    <property type="entry name" value="Winged helix-like DNA-binding domain superfamily/Winged helix DNA-binding domain"/>
    <property type="match status" value="1"/>
</dbReference>
<sequence length="126" mass="14032">MTNTPTVTTPPSSIERIVVFLYRENTSMRLLFGTRISEANIAKQFNVSRQPVREAYTHLALGSLLAPMMKERGYRPDLALNVTVTSLIAGIDFGQSDLDLVDDQFDAVDPWDNSGSGPSIWRSSWP</sequence>
<dbReference type="Proteomes" id="UP001156694">
    <property type="component" value="Unassembled WGS sequence"/>
</dbReference>
<keyword evidence="3" id="KW-0804">Transcription</keyword>
<evidence type="ECO:0000256" key="1">
    <source>
        <dbReference type="ARBA" id="ARBA00023015"/>
    </source>
</evidence>
<protein>
    <recommendedName>
        <fullName evidence="4">HTH gntR-type domain-containing protein</fullName>
    </recommendedName>
</protein>
<accession>A0ABQ5VV58</accession>
<keyword evidence="1" id="KW-0805">Transcription regulation</keyword>
<evidence type="ECO:0000256" key="2">
    <source>
        <dbReference type="ARBA" id="ARBA00023125"/>
    </source>
</evidence>
<comment type="caution">
    <text evidence="5">The sequence shown here is derived from an EMBL/GenBank/DDBJ whole genome shotgun (WGS) entry which is preliminary data.</text>
</comment>
<dbReference type="RefSeq" id="WP_284377327.1">
    <property type="nucleotide sequence ID" value="NZ_BSNN01000004.1"/>
</dbReference>
<keyword evidence="2" id="KW-0238">DNA-binding</keyword>
<dbReference type="InterPro" id="IPR036390">
    <property type="entry name" value="WH_DNA-bd_sf"/>
</dbReference>
<dbReference type="InterPro" id="IPR000524">
    <property type="entry name" value="Tscrpt_reg_HTH_GntR"/>
</dbReference>